<protein>
    <submittedName>
        <fullName evidence="2">Uncharacterized protein</fullName>
    </submittedName>
</protein>
<evidence type="ECO:0000313" key="2">
    <source>
        <dbReference type="Ensembl" id="ENSEBUP00000007193.1"/>
    </source>
</evidence>
<evidence type="ECO:0000256" key="1">
    <source>
        <dbReference type="SAM" id="MobiDB-lite"/>
    </source>
</evidence>
<feature type="compositionally biased region" description="Polar residues" evidence="1">
    <location>
        <begin position="30"/>
        <end position="52"/>
    </location>
</feature>
<name>A0A8C4NP83_EPTBU</name>
<dbReference type="AlphaFoldDB" id="A0A8C4NP83"/>
<organism evidence="2 3">
    <name type="scientific">Eptatretus burgeri</name>
    <name type="common">Inshore hagfish</name>
    <dbReference type="NCBI Taxonomy" id="7764"/>
    <lineage>
        <taxon>Eukaryota</taxon>
        <taxon>Metazoa</taxon>
        <taxon>Chordata</taxon>
        <taxon>Craniata</taxon>
        <taxon>Vertebrata</taxon>
        <taxon>Cyclostomata</taxon>
        <taxon>Myxini</taxon>
        <taxon>Myxiniformes</taxon>
        <taxon>Myxinidae</taxon>
        <taxon>Eptatretinae</taxon>
        <taxon>Eptatretus</taxon>
    </lineage>
</organism>
<feature type="region of interest" description="Disordered" evidence="1">
    <location>
        <begin position="1"/>
        <end position="56"/>
    </location>
</feature>
<evidence type="ECO:0000313" key="3">
    <source>
        <dbReference type="Proteomes" id="UP000694388"/>
    </source>
</evidence>
<feature type="region of interest" description="Disordered" evidence="1">
    <location>
        <begin position="68"/>
        <end position="112"/>
    </location>
</feature>
<dbReference type="Proteomes" id="UP000694388">
    <property type="component" value="Unplaced"/>
</dbReference>
<reference evidence="2" key="2">
    <citation type="submission" date="2025-09" db="UniProtKB">
        <authorList>
            <consortium name="Ensembl"/>
        </authorList>
    </citation>
    <scope>IDENTIFICATION</scope>
</reference>
<accession>A0A8C4NP83</accession>
<keyword evidence="3" id="KW-1185">Reference proteome</keyword>
<sequence>MSHRYCRSQQSSATETPHADVPDPPGRMSPQWSHGVSPSGFQPPSQRSSFGQQDDDVDLEALLNDMACSGSSSVDTGSPAEPVLLPPCGPWRGDSQASSREASPRHAIHRSQPVHIHVSKNVCFRSASHSEMQPTCVNSVLHRSTKCNRMPLAGRGGDDDMKAASLPSIPNPFPELCTPSCSPDLVGMSFPSHELVESHVVLVSASGPCPTRIAPHSTSASRVWKIQTAVPHSTSANKVWYTGTAALKTLKGLLCCNSPACK</sequence>
<proteinExistence type="predicted"/>
<dbReference type="Ensembl" id="ENSEBUT00000007667.1">
    <property type="protein sequence ID" value="ENSEBUP00000007193.1"/>
    <property type="gene ID" value="ENSEBUG00000004701.1"/>
</dbReference>
<reference evidence="2" key="1">
    <citation type="submission" date="2025-08" db="UniProtKB">
        <authorList>
            <consortium name="Ensembl"/>
        </authorList>
    </citation>
    <scope>IDENTIFICATION</scope>
</reference>